<protein>
    <recommendedName>
        <fullName evidence="1 2">Segregation and condensation protein A</fullName>
    </recommendedName>
</protein>
<dbReference type="InterPro" id="IPR003768">
    <property type="entry name" value="ScpA"/>
</dbReference>
<comment type="similarity">
    <text evidence="2">Belongs to the ScpA family.</text>
</comment>
<evidence type="ECO:0000256" key="2">
    <source>
        <dbReference type="HAMAP-Rule" id="MF_01805"/>
    </source>
</evidence>
<organism evidence="4 5">
    <name type="scientific">Alkalispirochaeta americana</name>
    <dbReference type="NCBI Taxonomy" id="159291"/>
    <lineage>
        <taxon>Bacteria</taxon>
        <taxon>Pseudomonadati</taxon>
        <taxon>Spirochaetota</taxon>
        <taxon>Spirochaetia</taxon>
        <taxon>Spirochaetales</taxon>
        <taxon>Spirochaetaceae</taxon>
        <taxon>Alkalispirochaeta</taxon>
    </lineage>
</organism>
<keyword evidence="2" id="KW-0132">Cell division</keyword>
<comment type="function">
    <text evidence="2">Participates in chromosomal partition during cell division. May act via the formation of a condensin-like complex containing Smc and ScpB that pull DNA away from mid-cell into both cell halves.</text>
</comment>
<evidence type="ECO:0000313" key="4">
    <source>
        <dbReference type="EMBL" id="SIQ00146.1"/>
    </source>
</evidence>
<dbReference type="GO" id="GO:0051301">
    <property type="term" value="P:cell division"/>
    <property type="evidence" value="ECO:0007669"/>
    <property type="project" value="UniProtKB-KW"/>
</dbReference>
<feature type="region of interest" description="Disordered" evidence="3">
    <location>
        <begin position="27"/>
        <end position="47"/>
    </location>
</feature>
<dbReference type="GO" id="GO:0007059">
    <property type="term" value="P:chromosome segregation"/>
    <property type="evidence" value="ECO:0007669"/>
    <property type="project" value="UniProtKB-UniRule"/>
</dbReference>
<dbReference type="GO" id="GO:0005737">
    <property type="term" value="C:cytoplasm"/>
    <property type="evidence" value="ECO:0007669"/>
    <property type="project" value="UniProtKB-SubCell"/>
</dbReference>
<dbReference type="Gene3D" id="6.10.250.2410">
    <property type="match status" value="1"/>
</dbReference>
<reference evidence="4 5" key="1">
    <citation type="submission" date="2017-01" db="EMBL/GenBank/DDBJ databases">
        <authorList>
            <person name="Mah S.A."/>
            <person name="Swanson W.J."/>
            <person name="Moy G.W."/>
            <person name="Vacquier V.D."/>
        </authorList>
    </citation>
    <scope>NUCLEOTIDE SEQUENCE [LARGE SCALE GENOMIC DNA]</scope>
    <source>
        <strain evidence="4 5">ASpG1</strain>
    </source>
</reference>
<comment type="subunit">
    <text evidence="2">Component of a cohesin-like complex composed of ScpA, ScpB and the Smc homodimer, in which ScpA and ScpB bind to the head domain of Smc. The presence of the three proteins is required for the association of the complex with DNA.</text>
</comment>
<dbReference type="InterPro" id="IPR023093">
    <property type="entry name" value="ScpA-like_C"/>
</dbReference>
<dbReference type="Proteomes" id="UP000186400">
    <property type="component" value="Unassembled WGS sequence"/>
</dbReference>
<dbReference type="Gene3D" id="1.10.10.580">
    <property type="entry name" value="Structural maintenance of chromosome 1. Chain E"/>
    <property type="match status" value="1"/>
</dbReference>
<keyword evidence="5" id="KW-1185">Reference proteome</keyword>
<accession>A0A1N6P7B9</accession>
<evidence type="ECO:0000313" key="5">
    <source>
        <dbReference type="Proteomes" id="UP000186400"/>
    </source>
</evidence>
<dbReference type="GO" id="GO:0006260">
    <property type="term" value="P:DNA replication"/>
    <property type="evidence" value="ECO:0007669"/>
    <property type="project" value="UniProtKB-UniRule"/>
</dbReference>
<proteinExistence type="inferred from homology"/>
<comment type="subcellular location">
    <subcellularLocation>
        <location evidence="2">Cytoplasm</location>
    </subcellularLocation>
    <text evidence="2">Associated with two foci at the outer edges of the nucleoid region in young cells, and at four foci within both cell halves in older cells.</text>
</comment>
<dbReference type="Pfam" id="PF02616">
    <property type="entry name" value="SMC_ScpA"/>
    <property type="match status" value="1"/>
</dbReference>
<dbReference type="STRING" id="159291.SAMN05920897_102161"/>
<dbReference type="HAMAP" id="MF_01805">
    <property type="entry name" value="ScpA"/>
    <property type="match status" value="1"/>
</dbReference>
<sequence>MHGEGVIRGRFQENSFSRMNNLNKGLDPLERGPYTGSSMDQDESQTTAHTVQLDQFEGPLDLLIFLIRKNEVNIYDIPISRITEQYLEYLKYATRVDLENATDFYVMAATLLYIKSRMLLPVSETSDDEEMEDPRQELVAKLIEYQRFRKLSDLMGDREEELEYTLERKSSQNTLPFGEDEPLWEQLDVWDLLKTFSKLMNNLSADHLVSLHEEVTVNEKLTLIDELLERRGEFSFTDLIGTTNSVMDMVCAFIAILESARQRTIRILQNKMFGDIKIVAGVPLQDSSLEAESDWEDEHPDG</sequence>
<dbReference type="EMBL" id="FTMS01000002">
    <property type="protein sequence ID" value="SIQ00146.1"/>
    <property type="molecule type" value="Genomic_DNA"/>
</dbReference>
<name>A0A1N6P7B9_9SPIO</name>
<dbReference type="AlphaFoldDB" id="A0A1N6P7B9"/>
<keyword evidence="2" id="KW-0159">Chromosome partition</keyword>
<keyword evidence="2" id="KW-0963">Cytoplasm</keyword>
<evidence type="ECO:0000256" key="3">
    <source>
        <dbReference type="SAM" id="MobiDB-lite"/>
    </source>
</evidence>
<feature type="compositionally biased region" description="Polar residues" evidence="3">
    <location>
        <begin position="35"/>
        <end position="47"/>
    </location>
</feature>
<keyword evidence="2" id="KW-0131">Cell cycle</keyword>
<gene>
    <name evidence="2" type="primary">scpA</name>
    <name evidence="4" type="ORF">SAMN05920897_102161</name>
</gene>
<dbReference type="PANTHER" id="PTHR33969">
    <property type="entry name" value="SEGREGATION AND CONDENSATION PROTEIN A"/>
    <property type="match status" value="1"/>
</dbReference>
<evidence type="ECO:0000256" key="1">
    <source>
        <dbReference type="ARBA" id="ARBA00044777"/>
    </source>
</evidence>
<dbReference type="PANTHER" id="PTHR33969:SF2">
    <property type="entry name" value="SEGREGATION AND CONDENSATION PROTEIN A"/>
    <property type="match status" value="1"/>
</dbReference>